<sequence length="91" mass="10587">MTQNEKDKKEERKEKKVFEEVAGATKYCPVTFQADIREAEENELVRQAEEKLFLHNIEVADKLHDISLDLSLDDLMGDDTSEEEKDEKEEA</sequence>
<protein>
    <submittedName>
        <fullName evidence="1">Uncharacterized protein</fullName>
    </submittedName>
</protein>
<evidence type="ECO:0000313" key="2">
    <source>
        <dbReference type="Proteomes" id="UP001200430"/>
    </source>
</evidence>
<organism evidence="1 2">
    <name type="scientific">Dethiosulfovibrio marinus</name>
    <dbReference type="NCBI Taxonomy" id="133532"/>
    <lineage>
        <taxon>Bacteria</taxon>
        <taxon>Thermotogati</taxon>
        <taxon>Synergistota</taxon>
        <taxon>Synergistia</taxon>
        <taxon>Synergistales</taxon>
        <taxon>Dethiosulfovibrionaceae</taxon>
        <taxon>Dethiosulfovibrio</taxon>
    </lineage>
</organism>
<name>A0ABS9EPW7_9BACT</name>
<gene>
    <name evidence="1" type="ORF">L2W38_10455</name>
</gene>
<dbReference type="EMBL" id="JAKGUD010000012">
    <property type="protein sequence ID" value="MCF4143232.1"/>
    <property type="molecule type" value="Genomic_DNA"/>
</dbReference>
<reference evidence="1 2" key="1">
    <citation type="submission" date="2022-01" db="EMBL/GenBank/DDBJ databases">
        <title>Dethiosulfovibrio faecalis sp. nov., a novel proteolytic, non-sulfur-reducing bacterium isolated from a marine aquaculture solid waste bioreactor.</title>
        <authorList>
            <person name="Grabowski S."/>
            <person name="Apolinario E."/>
            <person name="Schneider N."/>
            <person name="Marshall C.W."/>
            <person name="Sowers K.R."/>
        </authorList>
    </citation>
    <scope>NUCLEOTIDE SEQUENCE [LARGE SCALE GENOMIC DNA]</scope>
    <source>
        <strain evidence="1 2">DSM 12537</strain>
    </source>
</reference>
<dbReference type="Proteomes" id="UP001200430">
    <property type="component" value="Unassembled WGS sequence"/>
</dbReference>
<dbReference type="RefSeq" id="WP_236099934.1">
    <property type="nucleotide sequence ID" value="NZ_JAKGUD010000012.1"/>
</dbReference>
<evidence type="ECO:0000313" key="1">
    <source>
        <dbReference type="EMBL" id="MCF4143232.1"/>
    </source>
</evidence>
<accession>A0ABS9EPW7</accession>
<proteinExistence type="predicted"/>
<keyword evidence="2" id="KW-1185">Reference proteome</keyword>
<comment type="caution">
    <text evidence="1">The sequence shown here is derived from an EMBL/GenBank/DDBJ whole genome shotgun (WGS) entry which is preliminary data.</text>
</comment>